<dbReference type="RefSeq" id="WP_015710116.1">
    <property type="nucleotide sequence ID" value="NC_015577.1"/>
</dbReference>
<dbReference type="STRING" id="545695.TREAZ_1920"/>
<protein>
    <submittedName>
        <fullName evidence="2">Helix-turn-helix domain protein</fullName>
    </submittedName>
</protein>
<feature type="domain" description="HTH cro/C1-type" evidence="1">
    <location>
        <begin position="12"/>
        <end position="66"/>
    </location>
</feature>
<dbReference type="Gene3D" id="1.10.260.40">
    <property type="entry name" value="lambda repressor-like DNA-binding domains"/>
    <property type="match status" value="1"/>
</dbReference>
<dbReference type="SUPFAM" id="SSF47413">
    <property type="entry name" value="lambda repressor-like DNA-binding domains"/>
    <property type="match status" value="1"/>
</dbReference>
<evidence type="ECO:0000313" key="3">
    <source>
        <dbReference type="Proteomes" id="UP000009222"/>
    </source>
</evidence>
<organism evidence="2 3">
    <name type="scientific">Leadbettera azotonutricia (strain ATCC BAA-888 / DSM 13862 / ZAS-9)</name>
    <name type="common">Treponema azotonutricium</name>
    <dbReference type="NCBI Taxonomy" id="545695"/>
    <lineage>
        <taxon>Bacteria</taxon>
        <taxon>Pseudomonadati</taxon>
        <taxon>Spirochaetota</taxon>
        <taxon>Spirochaetia</taxon>
        <taxon>Spirochaetales</taxon>
        <taxon>Breznakiellaceae</taxon>
        <taxon>Leadbettera</taxon>
    </lineage>
</organism>
<dbReference type="InParanoid" id="F5YB90"/>
<dbReference type="InterPro" id="IPR010982">
    <property type="entry name" value="Lambda_DNA-bd_dom_sf"/>
</dbReference>
<dbReference type="AlphaFoldDB" id="F5YB90"/>
<keyword evidence="3" id="KW-1185">Reference proteome</keyword>
<proteinExistence type="predicted"/>
<dbReference type="SMART" id="SM00530">
    <property type="entry name" value="HTH_XRE"/>
    <property type="match status" value="1"/>
</dbReference>
<dbReference type="eggNOG" id="COG1396">
    <property type="taxonomic scope" value="Bacteria"/>
</dbReference>
<dbReference type="EMBL" id="CP001841">
    <property type="protein sequence ID" value="AEF80426.1"/>
    <property type="molecule type" value="Genomic_DNA"/>
</dbReference>
<dbReference type="Pfam" id="PF01381">
    <property type="entry name" value="HTH_3"/>
    <property type="match status" value="1"/>
</dbReference>
<dbReference type="CDD" id="cd00093">
    <property type="entry name" value="HTH_XRE"/>
    <property type="match status" value="1"/>
</dbReference>
<dbReference type="PROSITE" id="PS50943">
    <property type="entry name" value="HTH_CROC1"/>
    <property type="match status" value="1"/>
</dbReference>
<reference evidence="3" key="1">
    <citation type="submission" date="2009-12" db="EMBL/GenBank/DDBJ databases">
        <title>Complete sequence of Treponema azotonutricium strain ZAS-9.</title>
        <authorList>
            <person name="Tetu S.G."/>
            <person name="Matson E."/>
            <person name="Ren Q."/>
            <person name="Seshadri R."/>
            <person name="Elbourne L."/>
            <person name="Hassan K.A."/>
            <person name="Durkin A."/>
            <person name="Radune D."/>
            <person name="Mohamoud Y."/>
            <person name="Shay R."/>
            <person name="Jin S."/>
            <person name="Zhang X."/>
            <person name="Lucey K."/>
            <person name="Ballor N.R."/>
            <person name="Ottesen E."/>
            <person name="Rosenthal R."/>
            <person name="Allen A."/>
            <person name="Leadbetter J.R."/>
            <person name="Paulsen I.T."/>
        </authorList>
    </citation>
    <scope>NUCLEOTIDE SEQUENCE [LARGE SCALE GENOMIC DNA]</scope>
    <source>
        <strain evidence="3">ATCC BAA-888 / DSM 13862 / ZAS-9</strain>
    </source>
</reference>
<dbReference type="OrthoDB" id="345807at2"/>
<gene>
    <name evidence="2" type="ordered locus">TREAZ_1920</name>
</gene>
<dbReference type="InterPro" id="IPR001387">
    <property type="entry name" value="Cro/C1-type_HTH"/>
</dbReference>
<evidence type="ECO:0000313" key="2">
    <source>
        <dbReference type="EMBL" id="AEF80426.1"/>
    </source>
</evidence>
<dbReference type="KEGG" id="taz:TREAZ_1920"/>
<dbReference type="Proteomes" id="UP000009222">
    <property type="component" value="Chromosome"/>
</dbReference>
<accession>F5YB90</accession>
<sequence length="119" mass="13996">MKEQKREIHERIIEVRKALGLSQKEFGKRINVSQGYFSNIELQERKINDRIILLICSVYGVNEDWLKNGAGEMFNNGVDLKIDKIVRDFRKLDGLLQDYVMQQIDLAVKYHEKKNGDKK</sequence>
<evidence type="ECO:0000259" key="1">
    <source>
        <dbReference type="PROSITE" id="PS50943"/>
    </source>
</evidence>
<name>F5YB90_LEAAZ</name>
<dbReference type="GO" id="GO:0003677">
    <property type="term" value="F:DNA binding"/>
    <property type="evidence" value="ECO:0007669"/>
    <property type="project" value="InterPro"/>
</dbReference>
<dbReference type="HOGENOM" id="CLU_066192_5_1_12"/>
<reference evidence="2 3" key="2">
    <citation type="journal article" date="2011" name="ISME J.">
        <title>RNA-seq reveals cooperative metabolic interactions between two termite-gut spirochete species in co-culture.</title>
        <authorList>
            <person name="Rosenthal A.Z."/>
            <person name="Matson E.G."/>
            <person name="Eldar A."/>
            <person name="Leadbetter J.R."/>
        </authorList>
    </citation>
    <scope>NUCLEOTIDE SEQUENCE [LARGE SCALE GENOMIC DNA]</scope>
    <source>
        <strain evidence="3">ATCC BAA-888 / DSM 13862 / ZAS-9</strain>
    </source>
</reference>